<dbReference type="Pfam" id="PF13578">
    <property type="entry name" value="Methyltransf_24"/>
    <property type="match status" value="1"/>
</dbReference>
<dbReference type="EMBL" id="LAZR01013426">
    <property type="protein sequence ID" value="KKM22010.1"/>
    <property type="molecule type" value="Genomic_DNA"/>
</dbReference>
<feature type="non-terminal residue" evidence="1">
    <location>
        <position position="1"/>
    </location>
</feature>
<reference evidence="1" key="1">
    <citation type="journal article" date="2015" name="Nature">
        <title>Complex archaea that bridge the gap between prokaryotes and eukaryotes.</title>
        <authorList>
            <person name="Spang A."/>
            <person name="Saw J.H."/>
            <person name="Jorgensen S.L."/>
            <person name="Zaremba-Niedzwiedzka K."/>
            <person name="Martijn J."/>
            <person name="Lind A.E."/>
            <person name="van Eijk R."/>
            <person name="Schleper C."/>
            <person name="Guy L."/>
            <person name="Ettema T.J."/>
        </authorList>
    </citation>
    <scope>NUCLEOTIDE SEQUENCE</scope>
</reference>
<proteinExistence type="predicted"/>
<evidence type="ECO:0000313" key="1">
    <source>
        <dbReference type="EMBL" id="KKM22010.1"/>
    </source>
</evidence>
<sequence>QEYAAKAKFFLEVGTASGVTISLLSAENPQVTFVSIDLYNPSIKSTNERILWWRLNNRPPANLWIGTFQQFEMFCNPNIFDTIWIDARHSDKSVYEDLNSARELLVSGGVILSHDYGLSETNYNYGATSGADRWLKDNANWSIIEQEHHLIAMKRRNE</sequence>
<accession>A0A0F9L2U9</accession>
<organism evidence="1">
    <name type="scientific">marine sediment metagenome</name>
    <dbReference type="NCBI Taxonomy" id="412755"/>
    <lineage>
        <taxon>unclassified sequences</taxon>
        <taxon>metagenomes</taxon>
        <taxon>ecological metagenomes</taxon>
    </lineage>
</organism>
<protein>
    <recommendedName>
        <fullName evidence="2">Class I SAM-dependent methyltransferase</fullName>
    </recommendedName>
</protein>
<name>A0A0F9L2U9_9ZZZZ</name>
<dbReference type="InterPro" id="IPR029063">
    <property type="entry name" value="SAM-dependent_MTases_sf"/>
</dbReference>
<gene>
    <name evidence="1" type="ORF">LCGC14_1629630</name>
</gene>
<dbReference type="SUPFAM" id="SSF53335">
    <property type="entry name" value="S-adenosyl-L-methionine-dependent methyltransferases"/>
    <property type="match status" value="1"/>
</dbReference>
<comment type="caution">
    <text evidence="1">The sequence shown here is derived from an EMBL/GenBank/DDBJ whole genome shotgun (WGS) entry which is preliminary data.</text>
</comment>
<evidence type="ECO:0008006" key="2">
    <source>
        <dbReference type="Google" id="ProtNLM"/>
    </source>
</evidence>
<dbReference type="Gene3D" id="3.40.50.150">
    <property type="entry name" value="Vaccinia Virus protein VP39"/>
    <property type="match status" value="1"/>
</dbReference>
<dbReference type="AlphaFoldDB" id="A0A0F9L2U9"/>